<feature type="domain" description="DUF3730" evidence="1">
    <location>
        <begin position="535"/>
        <end position="762"/>
    </location>
</feature>
<evidence type="ECO:0000259" key="1">
    <source>
        <dbReference type="Pfam" id="PF12530"/>
    </source>
</evidence>
<dbReference type="InterPro" id="IPR011989">
    <property type="entry name" value="ARM-like"/>
</dbReference>
<proteinExistence type="predicted"/>
<protein>
    <submittedName>
        <fullName evidence="2">Uncharacterized protein KIAA1797</fullName>
    </submittedName>
</protein>
<dbReference type="InterPro" id="IPR016024">
    <property type="entry name" value="ARM-type_fold"/>
</dbReference>
<dbReference type="PANTHER" id="PTHR16212:SF4">
    <property type="entry name" value="FOCADHESIN"/>
    <property type="match status" value="1"/>
</dbReference>
<name>A0A1D1Z387_9ARAE</name>
<dbReference type="InterPro" id="IPR022542">
    <property type="entry name" value="FOCAD/RST1_DUF3730"/>
</dbReference>
<dbReference type="GO" id="GO:0060147">
    <property type="term" value="P:regulation of post-transcriptional gene silencing"/>
    <property type="evidence" value="ECO:0007669"/>
    <property type="project" value="InterPro"/>
</dbReference>
<dbReference type="EMBL" id="GDJX01006551">
    <property type="protein sequence ID" value="JAT61385.1"/>
    <property type="molecule type" value="Transcribed_RNA"/>
</dbReference>
<organism evidence="2">
    <name type="scientific">Anthurium amnicola</name>
    <dbReference type="NCBI Taxonomy" id="1678845"/>
    <lineage>
        <taxon>Eukaryota</taxon>
        <taxon>Viridiplantae</taxon>
        <taxon>Streptophyta</taxon>
        <taxon>Embryophyta</taxon>
        <taxon>Tracheophyta</taxon>
        <taxon>Spermatophyta</taxon>
        <taxon>Magnoliopsida</taxon>
        <taxon>Liliopsida</taxon>
        <taxon>Araceae</taxon>
        <taxon>Pothoideae</taxon>
        <taxon>Potheae</taxon>
        <taxon>Anthurium</taxon>
    </lineage>
</organism>
<reference evidence="2" key="1">
    <citation type="submission" date="2015-07" db="EMBL/GenBank/DDBJ databases">
        <title>Transcriptome Assembly of Anthurium amnicola.</title>
        <authorList>
            <person name="Suzuki J."/>
        </authorList>
    </citation>
    <scope>NUCLEOTIDE SEQUENCE</scope>
</reference>
<gene>
    <name evidence="2" type="primary">Kiaa1797_1</name>
    <name evidence="2" type="ORF">g.123818</name>
</gene>
<dbReference type="SUPFAM" id="SSF48371">
    <property type="entry name" value="ARM repeat"/>
    <property type="match status" value="1"/>
</dbReference>
<dbReference type="Gene3D" id="1.25.10.10">
    <property type="entry name" value="Leucine-rich Repeat Variant"/>
    <property type="match status" value="1"/>
</dbReference>
<feature type="domain" description="DUF3730" evidence="1">
    <location>
        <begin position="84"/>
        <end position="355"/>
    </location>
</feature>
<sequence>MDTSPYGALLEKTRLPQPALQRYAVTAVFQKLRSAPPHAGVDSGTGRDAVSFCLSSRSPAVVDQAVRELCLLVTAGGVKLEFALVELQSALEGCGSLFVALFVKGIGFLCRFGFRRDLSWGCSHVQSPELHPFVKVLSSRHEVQEELTRQVLLFIVHNRLVGMEAVSEFIRPFLVFSILMIPSSAHASMFAKDLVSNLASLSCSLPTEAIAIIRLLTGCLEYFPISNEVGFKCLMNSAEYLVDALVVVLQQMVKSGMPNSGAQICGVELLETILSICTDLHKPFRGSTSIVELSMRLLVAERQLALPYLPEFSSVMLSLSVILCQVEFEHEQLSILKLLIFLTEWKTQELDTNDRGAAFDVHQELLQIFPVINVLSSSSKPVTDAVTDLLSIFKAHTVYLLASPRKDQSSKAAFQTRSKLGSILWKLLHHLLAKEHDSLSGSCFLEFSFKDDSGGRHNKPTQWLSWLGDYASSTIQRSKLMPASHSRESASTGMPLLLSAVASTFIVHPKLGTSAIDSLASLATMDPKVSMTLLLAILFYHKVFCSDGYSSSKTLLKLLEVLPMLALSSAMVPLILQILVPMLQKDVKPMLYAIAVRLLCRTWIVTDRVFESLQGVLDPNSFSVFANQREICISIAASIRDVCRHNPDRGVDLILSVSSCIESNDSSVQTLGFEAIAYLCEADVVDFYTAWNVIEVHMLDYSVDPVVACGLCSLLRWGAMDAKAYSESSENVIRILWDVGKSDNSLSGYLWVKARVSAFKSLIYYEIEDVHKAIPDFVKRSLELVTSESNPEVLEALEGFVVRIINFEHINRRRLLRDRKVLVHKVEKLLDVFPQAMFSSAGKQKGNIKELPGASLLSVIFTPKDVQNQQVFKDLSKLHGIHEAMLLEVAESLQISRNIFIALLALQSWKAFMNRWVKAVTDAKASPSGSDESSKEACAILKILQRLAENSIPRVAANIALAIGALCMVLPPSAHTAASTASNFLLQWLFQYEHEHRQWSAAISLGLVTNCLHMTDRAQKHDIINGLLKVIHNSVSYLVKGACGVGLGFVCEHMLTQTHDDSIPDARLAEAKLLGKIIQSLSLMISRVCPSSSESLMCLHENFPLDGNDAQADEGNDLLRYSSDELDDSWGIAGLILGLGNTVSALYRIGAYDAVLRIQNILLSYIPLSDSSPQSSHYEMYEIPLSIGSCLALPSVVAFCQRSELTDIDLPGLLNGYSSLISKLLAIKNSANAYQNLLMASSIGAGSLLSFILNEGVCSVKFDDVKCLLEIIRSTYTHPPPVQLGGMFGIINAFGAGAGTLTHVYLRPSLRIDDAQKDLLYIRSPVLANPALESLSTSLIQEMFVIAKESKDMQTRRYAAWAISFLRYWLWSQDSQSVDYQHRKPSGSKQESNISENSLVWGLYSWLNGSEMGTFPSVNTVASVLRCLSQAPRVPTSSDWGAIINRCMKYGTQLSSKSKMMGQEPKTLREECVHFALTHANCNNSLVLFLDELADGSRFTTLELNLQCSLLCWLPDITRVFSASRMEKLYGDLVGYFSSSKSSYVFCDADRKCLLRISFWKGLHECLVKSSDKLVCVSEVEKCIELLFSLLPVFISTDGSVEKEAHFQELTEAVNCLSEVPQIWLTSLLQVPKMELLNGGNHAVEVAKKIIVTARLIMKGCFLVSELGKLKACILNSSSEGVWSVLKEVVRALCGADGTMKRQWLLDAVEISCIARYPSTALQLVGMLSSQYCDYMPLLILNSRAVLSDLPVTLPSLLSDSSWSIIAEPLAAKLWASTQRICNWAIQLQNGNENARLDDIDRSENHRSVLLAHVMHQTCLSLRRYLPFEKQLRLANLSLP</sequence>
<dbReference type="Pfam" id="PF12530">
    <property type="entry name" value="DUF3730"/>
    <property type="match status" value="2"/>
</dbReference>
<dbReference type="PANTHER" id="PTHR16212">
    <property type="entry name" value="FOCADHESIN FAMILY MEMBER"/>
    <property type="match status" value="1"/>
</dbReference>
<dbReference type="InterPro" id="IPR045163">
    <property type="entry name" value="Focadhesin/RST1"/>
</dbReference>
<evidence type="ECO:0000313" key="2">
    <source>
        <dbReference type="EMBL" id="JAT61385.1"/>
    </source>
</evidence>
<accession>A0A1D1Z387</accession>